<keyword evidence="6 11" id="KW-0865">Zymogen</keyword>
<sequence>MEACLLKMKFFLSSLLILSCSIESQIFNSQAIVHPNVGKDGMVVTQHYLATDVGHSILQKGGNAYDASIAVAFALAVVLPRAGNIGGGGFMLMHDGDTNKNYSIDYREIAPAGATKDMYLNKDGSVDKKRSTQGALAIGVPGTVYGMWEVHKKFGSLPWKELIKPAVDLARNGFQISPFMADALNSRYKKLGQFQNFKKIFYAEYPVAMHSNLVQVDLANTLEIIAHKGAAGFYEGEIAELIAGYMQSNNGLITKTDLRNYRPVWREPIQADYREYQIVTMPPPSSGGIHIIQMLNILEHYDLAALGHNSPTYTALLTEVMKYAYADRSKYLGDPDFFDVPVNELISKTYADKIHQRIVLNKISPSEAILPGDALPHESLDTTHFSIADKHGNVVSNTYTLNSGFGSGVVIDGTGILMNNEMDDFVSSPGVPNQFGLVGGEANKIEPFKRPLSSMTPTLVFQDNQPIIATGSPGGSRIITAVLQFLLNTLDFKMEISDATVVPRIHHQWKPDVLMLEKGFDAIHVETIRSLDQKVYISGPGTSLESLEIKNNLFYGFGDTRRPDSKAKGL</sequence>
<dbReference type="EC" id="3.4.19.13" evidence="11"/>
<keyword evidence="4 11" id="KW-0808">Transferase</keyword>
<dbReference type="InterPro" id="IPR055262">
    <property type="entry name" value="GGT_CS"/>
</dbReference>
<dbReference type="NCBIfam" id="TIGR00066">
    <property type="entry name" value="g_glut_trans"/>
    <property type="match status" value="1"/>
</dbReference>
<dbReference type="GO" id="GO:0006750">
    <property type="term" value="P:glutathione biosynthetic process"/>
    <property type="evidence" value="ECO:0007669"/>
    <property type="project" value="UniProtKB-KW"/>
</dbReference>
<evidence type="ECO:0000256" key="6">
    <source>
        <dbReference type="ARBA" id="ARBA00023145"/>
    </source>
</evidence>
<dbReference type="InterPro" id="IPR043138">
    <property type="entry name" value="GGT_lsub"/>
</dbReference>
<comment type="catalytic activity">
    <reaction evidence="1 11">
        <text>an S-substituted glutathione + H2O = an S-substituted L-cysteinylglycine + L-glutamate</text>
        <dbReference type="Rhea" id="RHEA:59468"/>
        <dbReference type="ChEBI" id="CHEBI:15377"/>
        <dbReference type="ChEBI" id="CHEBI:29985"/>
        <dbReference type="ChEBI" id="CHEBI:90779"/>
        <dbReference type="ChEBI" id="CHEBI:143103"/>
        <dbReference type="EC" id="3.4.19.13"/>
    </reaction>
</comment>
<evidence type="ECO:0000256" key="2">
    <source>
        <dbReference type="ARBA" id="ARBA00001089"/>
    </source>
</evidence>
<dbReference type="InterPro" id="IPR043137">
    <property type="entry name" value="GGT_ssub_C"/>
</dbReference>
<feature type="active site" description="Nucleophile" evidence="9">
    <location>
        <position position="382"/>
    </location>
</feature>
<evidence type="ECO:0000256" key="8">
    <source>
        <dbReference type="ARBA" id="ARBA00047417"/>
    </source>
</evidence>
<dbReference type="GO" id="GO:0006751">
    <property type="term" value="P:glutathione catabolic process"/>
    <property type="evidence" value="ECO:0007669"/>
    <property type="project" value="UniProtKB-UniRule"/>
</dbReference>
<feature type="binding site" evidence="10">
    <location>
        <begin position="453"/>
        <end position="454"/>
    </location>
    <ligand>
        <name>L-glutamate</name>
        <dbReference type="ChEBI" id="CHEBI:29985"/>
    </ligand>
</feature>
<dbReference type="GO" id="GO:0036374">
    <property type="term" value="F:glutathione hydrolase activity"/>
    <property type="evidence" value="ECO:0007669"/>
    <property type="project" value="UniProtKB-UniRule"/>
</dbReference>
<dbReference type="Pfam" id="PF01019">
    <property type="entry name" value="G_glu_transpept"/>
    <property type="match status" value="1"/>
</dbReference>
<organism evidence="12 13">
    <name type="scientific">SAR86 cluster bacterium BACL1 MAG-120920-bin57</name>
    <dbReference type="NCBI Taxonomy" id="1655571"/>
    <lineage>
        <taxon>Bacteria</taxon>
        <taxon>Pseudomonadati</taxon>
        <taxon>Pseudomonadota</taxon>
        <taxon>Gammaproteobacteria</taxon>
        <taxon>SAR86 cluster</taxon>
    </lineage>
</organism>
<comment type="pathway">
    <text evidence="11">Sulfur metabolism; glutathione metabolism.</text>
</comment>
<comment type="caution">
    <text evidence="12">The sequence shown here is derived from an EMBL/GenBank/DDBJ whole genome shotgun (WGS) entry which is preliminary data.</text>
</comment>
<evidence type="ECO:0000256" key="11">
    <source>
        <dbReference type="RuleBase" id="RU368036"/>
    </source>
</evidence>
<dbReference type="PANTHER" id="PTHR43199:SF1">
    <property type="entry name" value="GLUTATHIONE HYDROLASE PROENZYME"/>
    <property type="match status" value="1"/>
</dbReference>
<reference evidence="13" key="1">
    <citation type="submission" date="2015-10" db="EMBL/GenBank/DDBJ databases">
        <title>Metagenome-Assembled Genomes uncover a global brackish microbiome.</title>
        <authorList>
            <person name="Hugerth L.W."/>
            <person name="Larsson J."/>
            <person name="Alneberg J."/>
            <person name="Lindh M.V."/>
            <person name="Legrand C."/>
            <person name="Pinhassi J."/>
            <person name="Andersson A."/>
        </authorList>
    </citation>
    <scope>NUCLEOTIDE SEQUENCE [LARGE SCALE GENOMIC DNA]</scope>
</reference>
<evidence type="ECO:0000256" key="3">
    <source>
        <dbReference type="ARBA" id="ARBA00009381"/>
    </source>
</evidence>
<comment type="PTM">
    <text evidence="11">Cleaved by autocatalysis into a large and a small subunit.</text>
</comment>
<dbReference type="SUPFAM" id="SSF56235">
    <property type="entry name" value="N-terminal nucleophile aminohydrolases (Ntn hydrolases)"/>
    <property type="match status" value="1"/>
</dbReference>
<protein>
    <recommendedName>
        <fullName evidence="11">Glutathione hydrolase proenzyme</fullName>
        <ecNumber evidence="11">2.3.2.2</ecNumber>
        <ecNumber evidence="11">3.4.19.13</ecNumber>
    </recommendedName>
    <component>
        <recommendedName>
            <fullName evidence="11">Glutathione hydrolase large chain</fullName>
        </recommendedName>
    </component>
    <component>
        <recommendedName>
            <fullName evidence="11">Glutathione hydrolase small chain</fullName>
        </recommendedName>
    </component>
</protein>
<dbReference type="Gene3D" id="3.60.20.40">
    <property type="match status" value="1"/>
</dbReference>
<accession>A0A0R2PVU6</accession>
<dbReference type="PROSITE" id="PS00462">
    <property type="entry name" value="G_GLU_TRANSPEPTIDASE"/>
    <property type="match status" value="1"/>
</dbReference>
<evidence type="ECO:0000256" key="5">
    <source>
        <dbReference type="ARBA" id="ARBA00022801"/>
    </source>
</evidence>
<dbReference type="PANTHER" id="PTHR43199">
    <property type="entry name" value="GLUTATHIONE HYDROLASE"/>
    <property type="match status" value="1"/>
</dbReference>
<dbReference type="PROSITE" id="PS51257">
    <property type="entry name" value="PROKAR_LIPOPROTEIN"/>
    <property type="match status" value="1"/>
</dbReference>
<evidence type="ECO:0000256" key="7">
    <source>
        <dbReference type="ARBA" id="ARBA00023315"/>
    </source>
</evidence>
<feature type="binding site" evidence="10">
    <location>
        <position position="424"/>
    </location>
    <ligand>
        <name>L-glutamate</name>
        <dbReference type="ChEBI" id="CHEBI:29985"/>
    </ligand>
</feature>
<evidence type="ECO:0000313" key="12">
    <source>
        <dbReference type="EMBL" id="KRO41058.1"/>
    </source>
</evidence>
<dbReference type="AlphaFoldDB" id="A0A0R2PVU6"/>
<feature type="binding site" evidence="10">
    <location>
        <begin position="400"/>
        <end position="402"/>
    </location>
    <ligand>
        <name>L-glutamate</name>
        <dbReference type="ChEBI" id="CHEBI:29985"/>
    </ligand>
</feature>
<evidence type="ECO:0000256" key="4">
    <source>
        <dbReference type="ARBA" id="ARBA00022679"/>
    </source>
</evidence>
<keyword evidence="7 11" id="KW-0012">Acyltransferase</keyword>
<proteinExistence type="inferred from homology"/>
<dbReference type="PRINTS" id="PR01210">
    <property type="entry name" value="GGTRANSPTASE"/>
</dbReference>
<evidence type="ECO:0000256" key="1">
    <source>
        <dbReference type="ARBA" id="ARBA00001049"/>
    </source>
</evidence>
<comment type="similarity">
    <text evidence="3 11">Belongs to the gamma-glutamyltransferase family.</text>
</comment>
<dbReference type="EC" id="2.3.2.2" evidence="11"/>
<dbReference type="GO" id="GO:0103068">
    <property type="term" value="F:leukotriene C4 gamma-glutamyl transferase activity"/>
    <property type="evidence" value="ECO:0007669"/>
    <property type="project" value="UniProtKB-EC"/>
</dbReference>
<dbReference type="Proteomes" id="UP000050874">
    <property type="component" value="Unassembled WGS sequence"/>
</dbReference>
<keyword evidence="5 11" id="KW-0378">Hydrolase</keyword>
<dbReference type="Gene3D" id="1.10.246.130">
    <property type="match status" value="1"/>
</dbReference>
<dbReference type="EMBL" id="LIAV01000031">
    <property type="protein sequence ID" value="KRO41058.1"/>
    <property type="molecule type" value="Genomic_DNA"/>
</dbReference>
<dbReference type="UniPathway" id="UPA00204"/>
<feature type="binding site" evidence="10">
    <location>
        <position position="475"/>
    </location>
    <ligand>
        <name>L-glutamate</name>
        <dbReference type="ChEBI" id="CHEBI:29985"/>
    </ligand>
</feature>
<feature type="binding site" evidence="10">
    <location>
        <position position="107"/>
    </location>
    <ligand>
        <name>L-glutamate</name>
        <dbReference type="ChEBI" id="CHEBI:29985"/>
    </ligand>
</feature>
<evidence type="ECO:0000256" key="9">
    <source>
        <dbReference type="PIRSR" id="PIRSR600101-1"/>
    </source>
</evidence>
<dbReference type="InterPro" id="IPR000101">
    <property type="entry name" value="GGT_peptidase"/>
</dbReference>
<keyword evidence="11" id="KW-0317">Glutathione biosynthesis</keyword>
<comment type="subunit">
    <text evidence="11">This enzyme consists of two polypeptide chains, which are synthesized in precursor form from a single polypeptide.</text>
</comment>
<evidence type="ECO:0000313" key="13">
    <source>
        <dbReference type="Proteomes" id="UP000050874"/>
    </source>
</evidence>
<evidence type="ECO:0000256" key="10">
    <source>
        <dbReference type="PIRSR" id="PIRSR600101-2"/>
    </source>
</evidence>
<dbReference type="InterPro" id="IPR029055">
    <property type="entry name" value="Ntn_hydrolases_N"/>
</dbReference>
<gene>
    <name evidence="12" type="primary">ggt</name>
    <name evidence="12" type="ORF">ABR63_07070</name>
</gene>
<name>A0A0R2PVU6_9GAMM</name>
<dbReference type="InterPro" id="IPR051792">
    <property type="entry name" value="GGT_bact"/>
</dbReference>
<comment type="catalytic activity">
    <reaction evidence="8 11">
        <text>an N-terminal (5-L-glutamyl)-[peptide] + an alpha-amino acid = 5-L-glutamyl amino acid + an N-terminal L-alpha-aminoacyl-[peptide]</text>
        <dbReference type="Rhea" id="RHEA:23904"/>
        <dbReference type="Rhea" id="RHEA-COMP:9780"/>
        <dbReference type="Rhea" id="RHEA-COMP:9795"/>
        <dbReference type="ChEBI" id="CHEBI:77644"/>
        <dbReference type="ChEBI" id="CHEBI:78597"/>
        <dbReference type="ChEBI" id="CHEBI:78599"/>
        <dbReference type="ChEBI" id="CHEBI:78608"/>
        <dbReference type="EC" id="2.3.2.2"/>
    </reaction>
</comment>
<comment type="catalytic activity">
    <reaction evidence="2 11">
        <text>glutathione + H2O = L-cysteinylglycine + L-glutamate</text>
        <dbReference type="Rhea" id="RHEA:28807"/>
        <dbReference type="ChEBI" id="CHEBI:15377"/>
        <dbReference type="ChEBI" id="CHEBI:29985"/>
        <dbReference type="ChEBI" id="CHEBI:57925"/>
        <dbReference type="ChEBI" id="CHEBI:61694"/>
        <dbReference type="EC" id="3.4.19.13"/>
    </reaction>
</comment>